<keyword evidence="2" id="KW-0815">Transposition</keyword>
<accession>A0A8J3I7B3</accession>
<comment type="caution">
    <text evidence="11">The sequence shown here is derived from an EMBL/GenBank/DDBJ whole genome shotgun (WGS) entry which is preliminary data.</text>
</comment>
<dbReference type="AlphaFoldDB" id="A0A8J3I7B3"/>
<dbReference type="InterPro" id="IPR010095">
    <property type="entry name" value="Cas12f1-like_TNB"/>
</dbReference>
<feature type="coiled-coil region" evidence="7">
    <location>
        <begin position="196"/>
        <end position="223"/>
    </location>
</feature>
<reference evidence="11" key="1">
    <citation type="submission" date="2020-10" db="EMBL/GenBank/DDBJ databases">
        <title>Taxonomic study of unclassified bacteria belonging to the class Ktedonobacteria.</title>
        <authorList>
            <person name="Yabe S."/>
            <person name="Wang C.M."/>
            <person name="Zheng Y."/>
            <person name="Sakai Y."/>
            <person name="Cavaletti L."/>
            <person name="Monciardini P."/>
            <person name="Donadio S."/>
        </authorList>
    </citation>
    <scope>NUCLEOTIDE SEQUENCE</scope>
    <source>
        <strain evidence="11">SOSP1-1</strain>
    </source>
</reference>
<dbReference type="NCBIfam" id="NF040570">
    <property type="entry name" value="guided_TnpB"/>
    <property type="match status" value="1"/>
</dbReference>
<dbReference type="Pfam" id="PF12323">
    <property type="entry name" value="HTH_OrfB_IS605"/>
    <property type="match status" value="1"/>
</dbReference>
<evidence type="ECO:0000259" key="8">
    <source>
        <dbReference type="Pfam" id="PF01385"/>
    </source>
</evidence>
<dbReference type="EMBL" id="BNJF01000009">
    <property type="protein sequence ID" value="GHO50879.1"/>
    <property type="molecule type" value="Genomic_DNA"/>
</dbReference>
<dbReference type="Pfam" id="PF07282">
    <property type="entry name" value="Cas12f1-like_TNB"/>
    <property type="match status" value="1"/>
</dbReference>
<organism evidence="11 12">
    <name type="scientific">Ktedonospora formicarum</name>
    <dbReference type="NCBI Taxonomy" id="2778364"/>
    <lineage>
        <taxon>Bacteria</taxon>
        <taxon>Bacillati</taxon>
        <taxon>Chloroflexota</taxon>
        <taxon>Ktedonobacteria</taxon>
        <taxon>Ktedonobacterales</taxon>
        <taxon>Ktedonobacteraceae</taxon>
        <taxon>Ktedonospora</taxon>
    </lineage>
</organism>
<feature type="domain" description="Probable transposase IS891/IS1136/IS1341" evidence="8">
    <location>
        <begin position="159"/>
        <end position="271"/>
    </location>
</feature>
<evidence type="ECO:0000313" key="12">
    <source>
        <dbReference type="Proteomes" id="UP000612362"/>
    </source>
</evidence>
<keyword evidence="4" id="KW-0862">Zinc</keyword>
<dbReference type="InterPro" id="IPR001959">
    <property type="entry name" value="Transposase"/>
</dbReference>
<keyword evidence="6" id="KW-0233">DNA recombination</keyword>
<evidence type="ECO:0000259" key="10">
    <source>
        <dbReference type="Pfam" id="PF12323"/>
    </source>
</evidence>
<evidence type="ECO:0000256" key="3">
    <source>
        <dbReference type="ARBA" id="ARBA00022723"/>
    </source>
</evidence>
<sequence>MIRAHKIRLHPTPEQATYFAKAVGTARFVWNWALAEWNRQYEAGEKPTALKLKKQFNEIRREQFPWTWEVTKNASDQPFLDLGKAFTAFFEGKARRPRFKSKKRSKPSFYLANDQFEFKDHHVWIPKLGWVNMSEQLRFKGKVTGARVTRTADWWFMSFTVEMPDMMPEKRKPAVGIDVGLNRLATLSTGEGVENQAFLKTALKELRQANKRLHRRKSGSKNREKARRQVARLHYRITCMRDDVLQKLTTRLANCYGIIGIENLNLKGLLKHRKLARSFSDAALGKFLNLLRRKVEQRSGQVIQVGRFFPSTKTCHACGWKWEDMTLSDRILLCQNPHCAYYQFPQDRDHNAGLNILREALRLIGQIDQVVNGTGLDVT</sequence>
<feature type="domain" description="Transposase putative helix-turn-helix" evidence="10">
    <location>
        <begin position="1"/>
        <end position="46"/>
    </location>
</feature>
<keyword evidence="3" id="KW-0479">Metal-binding</keyword>
<dbReference type="Proteomes" id="UP000612362">
    <property type="component" value="Unassembled WGS sequence"/>
</dbReference>
<dbReference type="GO" id="GO:0046872">
    <property type="term" value="F:metal ion binding"/>
    <property type="evidence" value="ECO:0007669"/>
    <property type="project" value="UniProtKB-KW"/>
</dbReference>
<evidence type="ECO:0000256" key="5">
    <source>
        <dbReference type="ARBA" id="ARBA00023125"/>
    </source>
</evidence>
<keyword evidence="7" id="KW-0175">Coiled coil</keyword>
<evidence type="ECO:0000256" key="1">
    <source>
        <dbReference type="ARBA" id="ARBA00008761"/>
    </source>
</evidence>
<evidence type="ECO:0000313" key="11">
    <source>
        <dbReference type="EMBL" id="GHO50879.1"/>
    </source>
</evidence>
<comment type="similarity">
    <text evidence="1">In the C-terminal section; belongs to the transposase 35 family.</text>
</comment>
<evidence type="ECO:0000256" key="2">
    <source>
        <dbReference type="ARBA" id="ARBA00022578"/>
    </source>
</evidence>
<name>A0A8J3I7B3_9CHLR</name>
<keyword evidence="12" id="KW-1185">Reference proteome</keyword>
<dbReference type="GO" id="GO:0003677">
    <property type="term" value="F:DNA binding"/>
    <property type="evidence" value="ECO:0007669"/>
    <property type="project" value="UniProtKB-KW"/>
</dbReference>
<evidence type="ECO:0000256" key="6">
    <source>
        <dbReference type="ARBA" id="ARBA00023172"/>
    </source>
</evidence>
<dbReference type="GO" id="GO:0006310">
    <property type="term" value="P:DNA recombination"/>
    <property type="evidence" value="ECO:0007669"/>
    <property type="project" value="UniProtKB-KW"/>
</dbReference>
<dbReference type="GO" id="GO:0032196">
    <property type="term" value="P:transposition"/>
    <property type="evidence" value="ECO:0007669"/>
    <property type="project" value="UniProtKB-KW"/>
</dbReference>
<feature type="domain" description="Cas12f1-like TNB" evidence="9">
    <location>
        <begin position="285"/>
        <end position="356"/>
    </location>
</feature>
<evidence type="ECO:0000256" key="4">
    <source>
        <dbReference type="ARBA" id="ARBA00022833"/>
    </source>
</evidence>
<proteinExistence type="inferred from homology"/>
<evidence type="ECO:0000256" key="7">
    <source>
        <dbReference type="SAM" id="Coils"/>
    </source>
</evidence>
<evidence type="ECO:0000259" key="9">
    <source>
        <dbReference type="Pfam" id="PF07282"/>
    </source>
</evidence>
<keyword evidence="5" id="KW-0238">DNA-binding</keyword>
<dbReference type="InterPro" id="IPR021027">
    <property type="entry name" value="Transposase_put_HTH"/>
</dbReference>
<dbReference type="Pfam" id="PF01385">
    <property type="entry name" value="OrfB_IS605"/>
    <property type="match status" value="1"/>
</dbReference>
<protein>
    <submittedName>
        <fullName evidence="11">Transposase</fullName>
    </submittedName>
</protein>
<gene>
    <name evidence="11" type="ORF">KSX_90420</name>
</gene>